<reference evidence="1 2" key="1">
    <citation type="journal article" date="2016" name="Nat. Commun.">
        <title>Thousands of microbial genomes shed light on interconnected biogeochemical processes in an aquifer system.</title>
        <authorList>
            <person name="Anantharaman K."/>
            <person name="Brown C.T."/>
            <person name="Hug L.A."/>
            <person name="Sharon I."/>
            <person name="Castelle C.J."/>
            <person name="Probst A.J."/>
            <person name="Thomas B.C."/>
            <person name="Singh A."/>
            <person name="Wilkins M.J."/>
            <person name="Karaoz U."/>
            <person name="Brodie E.L."/>
            <person name="Williams K.H."/>
            <person name="Hubbard S.S."/>
            <person name="Banfield J.F."/>
        </authorList>
    </citation>
    <scope>NUCLEOTIDE SEQUENCE [LARGE SCALE GENOMIC DNA]</scope>
</reference>
<accession>A0A1F6ETD3</accession>
<sequence>MFPVETRNGKRNERMTAIFLVLAGPGFAIMDKVYVAVPEKLKSRFKGKDIRYPGTPFPCRNPPFLWTPDEQRIVPMARLHYYWGDMAQYNDDHLEAALQGDMAIGLRYGFDADCSATADCLSAHARKGVSKQHHTNVGTTLPFQNIVRPFYALLKGTRKQLINALAKRYRQLDEKVLERYVDYYLERIGEGGYFDGTGQNPPLFLDASRSFDQLCDDFANIVGGLFDLYEKKT</sequence>
<gene>
    <name evidence="1" type="ORF">A3B35_02060</name>
</gene>
<proteinExistence type="predicted"/>
<dbReference type="EMBL" id="MFMC01000036">
    <property type="protein sequence ID" value="OGG76855.1"/>
    <property type="molecule type" value="Genomic_DNA"/>
</dbReference>
<protein>
    <submittedName>
        <fullName evidence="1">Uncharacterized protein</fullName>
    </submittedName>
</protein>
<evidence type="ECO:0000313" key="2">
    <source>
        <dbReference type="Proteomes" id="UP000177215"/>
    </source>
</evidence>
<name>A0A1F6ETD3_9BACT</name>
<dbReference type="Proteomes" id="UP000177215">
    <property type="component" value="Unassembled WGS sequence"/>
</dbReference>
<dbReference type="AlphaFoldDB" id="A0A1F6ETD3"/>
<evidence type="ECO:0000313" key="1">
    <source>
        <dbReference type="EMBL" id="OGG76855.1"/>
    </source>
</evidence>
<comment type="caution">
    <text evidence="1">The sequence shown here is derived from an EMBL/GenBank/DDBJ whole genome shotgun (WGS) entry which is preliminary data.</text>
</comment>
<organism evidence="1 2">
    <name type="scientific">Candidatus Kaiserbacteria bacterium RIFCSPLOWO2_01_FULL_54_24</name>
    <dbReference type="NCBI Taxonomy" id="1798515"/>
    <lineage>
        <taxon>Bacteria</taxon>
        <taxon>Candidatus Kaiseribacteriota</taxon>
    </lineage>
</organism>